<accession>A0A8R1I4K5</accession>
<name>A0A8R1I4K5_CAEJA</name>
<proteinExistence type="predicted"/>
<dbReference type="AlphaFoldDB" id="A0A8R1I4K5"/>
<dbReference type="Proteomes" id="UP000005237">
    <property type="component" value="Unassembled WGS sequence"/>
</dbReference>
<reference evidence="1" key="2">
    <citation type="submission" date="2022-06" db="UniProtKB">
        <authorList>
            <consortium name="EnsemblMetazoa"/>
        </authorList>
    </citation>
    <scope>IDENTIFICATION</scope>
    <source>
        <strain evidence="1">DF5081</strain>
    </source>
</reference>
<evidence type="ECO:0000313" key="2">
    <source>
        <dbReference type="Proteomes" id="UP000005237"/>
    </source>
</evidence>
<dbReference type="EnsemblMetazoa" id="CJA22132.1">
    <property type="protein sequence ID" value="CJA22132.1"/>
    <property type="gene ID" value="WBGene00177704"/>
</dbReference>
<protein>
    <submittedName>
        <fullName evidence="1">Uncharacterized protein</fullName>
    </submittedName>
</protein>
<evidence type="ECO:0000313" key="1">
    <source>
        <dbReference type="EnsemblMetazoa" id="CJA22132.1"/>
    </source>
</evidence>
<organism evidence="1 2">
    <name type="scientific">Caenorhabditis japonica</name>
    <dbReference type="NCBI Taxonomy" id="281687"/>
    <lineage>
        <taxon>Eukaryota</taxon>
        <taxon>Metazoa</taxon>
        <taxon>Ecdysozoa</taxon>
        <taxon>Nematoda</taxon>
        <taxon>Chromadorea</taxon>
        <taxon>Rhabditida</taxon>
        <taxon>Rhabditina</taxon>
        <taxon>Rhabditomorpha</taxon>
        <taxon>Rhabditoidea</taxon>
        <taxon>Rhabditidae</taxon>
        <taxon>Peloderinae</taxon>
        <taxon>Caenorhabditis</taxon>
    </lineage>
</organism>
<keyword evidence="2" id="KW-1185">Reference proteome</keyword>
<sequence length="75" mass="8246">MQNNLFVILCLKTSMKHIILIYKIPFGFVTEDLCVSVSKAHDGVELSTLGQIKDRCASVQTPAPHGSRGMNALEE</sequence>
<reference evidence="2" key="1">
    <citation type="submission" date="2010-08" db="EMBL/GenBank/DDBJ databases">
        <authorList>
            <consortium name="Caenorhabditis japonica Sequencing Consortium"/>
            <person name="Wilson R.K."/>
        </authorList>
    </citation>
    <scope>NUCLEOTIDE SEQUENCE [LARGE SCALE GENOMIC DNA]</scope>
    <source>
        <strain evidence="2">DF5081</strain>
    </source>
</reference>